<dbReference type="EMBL" id="GGEC01056574">
    <property type="protein sequence ID" value="MBX37058.1"/>
    <property type="molecule type" value="Transcribed_RNA"/>
</dbReference>
<evidence type="ECO:0000256" key="1">
    <source>
        <dbReference type="SAM" id="Phobius"/>
    </source>
</evidence>
<reference evidence="2" key="1">
    <citation type="submission" date="2018-02" db="EMBL/GenBank/DDBJ databases">
        <title>Rhizophora mucronata_Transcriptome.</title>
        <authorList>
            <person name="Meera S.P."/>
            <person name="Sreeshan A."/>
            <person name="Augustine A."/>
        </authorList>
    </citation>
    <scope>NUCLEOTIDE SEQUENCE</scope>
    <source>
        <tissue evidence="2">Leaf</tissue>
    </source>
</reference>
<keyword evidence="1" id="KW-1133">Transmembrane helix</keyword>
<keyword evidence="1" id="KW-0472">Membrane</keyword>
<feature type="transmembrane region" description="Helical" evidence="1">
    <location>
        <begin position="42"/>
        <end position="65"/>
    </location>
</feature>
<keyword evidence="1" id="KW-0812">Transmembrane</keyword>
<sequence length="70" mass="7988">MLGNREQEMGGLPQINTSAVFYYVSQHIMLSSNSHPMLPHQLLFHILSLVCVGYSLTTNMFTCLYRQSHT</sequence>
<protein>
    <submittedName>
        <fullName evidence="2">Uncharacterized protein</fullName>
    </submittedName>
</protein>
<organism evidence="2">
    <name type="scientific">Rhizophora mucronata</name>
    <name type="common">Asiatic mangrove</name>
    <dbReference type="NCBI Taxonomy" id="61149"/>
    <lineage>
        <taxon>Eukaryota</taxon>
        <taxon>Viridiplantae</taxon>
        <taxon>Streptophyta</taxon>
        <taxon>Embryophyta</taxon>
        <taxon>Tracheophyta</taxon>
        <taxon>Spermatophyta</taxon>
        <taxon>Magnoliopsida</taxon>
        <taxon>eudicotyledons</taxon>
        <taxon>Gunneridae</taxon>
        <taxon>Pentapetalae</taxon>
        <taxon>rosids</taxon>
        <taxon>fabids</taxon>
        <taxon>Malpighiales</taxon>
        <taxon>Rhizophoraceae</taxon>
        <taxon>Rhizophora</taxon>
    </lineage>
</organism>
<dbReference type="AlphaFoldDB" id="A0A2P2N3L4"/>
<proteinExistence type="predicted"/>
<name>A0A2P2N3L4_RHIMU</name>
<accession>A0A2P2N3L4</accession>
<evidence type="ECO:0000313" key="2">
    <source>
        <dbReference type="EMBL" id="MBX37058.1"/>
    </source>
</evidence>